<accession>S7QBX6</accession>
<dbReference type="AlphaFoldDB" id="S7QBX6"/>
<dbReference type="Proteomes" id="UP000030669">
    <property type="component" value="Unassembled WGS sequence"/>
</dbReference>
<dbReference type="KEGG" id="gtr:GLOTRDRAFT_38358"/>
<dbReference type="EMBL" id="KB469299">
    <property type="protein sequence ID" value="EPQ56858.1"/>
    <property type="molecule type" value="Genomic_DNA"/>
</dbReference>
<reference evidence="1 2" key="1">
    <citation type="journal article" date="2012" name="Science">
        <title>The Paleozoic origin of enzymatic lignin decomposition reconstructed from 31 fungal genomes.</title>
        <authorList>
            <person name="Floudas D."/>
            <person name="Binder M."/>
            <person name="Riley R."/>
            <person name="Barry K."/>
            <person name="Blanchette R.A."/>
            <person name="Henrissat B."/>
            <person name="Martinez A.T."/>
            <person name="Otillar R."/>
            <person name="Spatafora J.W."/>
            <person name="Yadav J.S."/>
            <person name="Aerts A."/>
            <person name="Benoit I."/>
            <person name="Boyd A."/>
            <person name="Carlson A."/>
            <person name="Copeland A."/>
            <person name="Coutinho P.M."/>
            <person name="de Vries R.P."/>
            <person name="Ferreira P."/>
            <person name="Findley K."/>
            <person name="Foster B."/>
            <person name="Gaskell J."/>
            <person name="Glotzer D."/>
            <person name="Gorecki P."/>
            <person name="Heitman J."/>
            <person name="Hesse C."/>
            <person name="Hori C."/>
            <person name="Igarashi K."/>
            <person name="Jurgens J.A."/>
            <person name="Kallen N."/>
            <person name="Kersten P."/>
            <person name="Kohler A."/>
            <person name="Kuees U."/>
            <person name="Kumar T.K.A."/>
            <person name="Kuo A."/>
            <person name="LaButti K."/>
            <person name="Larrondo L.F."/>
            <person name="Lindquist E."/>
            <person name="Ling A."/>
            <person name="Lombard V."/>
            <person name="Lucas S."/>
            <person name="Lundell T."/>
            <person name="Martin R."/>
            <person name="McLaughlin D.J."/>
            <person name="Morgenstern I."/>
            <person name="Morin E."/>
            <person name="Murat C."/>
            <person name="Nagy L.G."/>
            <person name="Nolan M."/>
            <person name="Ohm R.A."/>
            <person name="Patyshakuliyeva A."/>
            <person name="Rokas A."/>
            <person name="Ruiz-Duenas F.J."/>
            <person name="Sabat G."/>
            <person name="Salamov A."/>
            <person name="Samejima M."/>
            <person name="Schmutz J."/>
            <person name="Slot J.C."/>
            <person name="St John F."/>
            <person name="Stenlid J."/>
            <person name="Sun H."/>
            <person name="Sun S."/>
            <person name="Syed K."/>
            <person name="Tsang A."/>
            <person name="Wiebenga A."/>
            <person name="Young D."/>
            <person name="Pisabarro A."/>
            <person name="Eastwood D.C."/>
            <person name="Martin F."/>
            <person name="Cullen D."/>
            <person name="Grigoriev I.V."/>
            <person name="Hibbett D.S."/>
        </authorList>
    </citation>
    <scope>NUCLEOTIDE SEQUENCE [LARGE SCALE GENOMIC DNA]</scope>
    <source>
        <strain evidence="1 2">ATCC 11539</strain>
    </source>
</reference>
<name>S7QBX6_GLOTA</name>
<evidence type="ECO:0000313" key="2">
    <source>
        <dbReference type="Proteomes" id="UP000030669"/>
    </source>
</evidence>
<dbReference type="GeneID" id="19305833"/>
<sequence length="182" mass="20476">MTHYGLPYFLEDKTGSLAGSDFVDIHDRMRLSVRCTARDAHRCAFMIYNMNPSVGGLLKPCAVLDFGPNNTLGTVAIGSGCHIPMTRYLTKVSPLGSSRTRKFIASDGQEYRWNWRARDNCEWVCQNGKNYMVACYNLKLPEEPPYSGSSGCMLTIEEAYCHLAVEFLASLMIMRYIAAYDL</sequence>
<dbReference type="RefSeq" id="XP_007863941.1">
    <property type="nucleotide sequence ID" value="XM_007865750.1"/>
</dbReference>
<proteinExistence type="predicted"/>
<gene>
    <name evidence="1" type="ORF">GLOTRDRAFT_38358</name>
</gene>
<dbReference type="HOGENOM" id="CLU_096875_0_0_1"/>
<evidence type="ECO:0000313" key="1">
    <source>
        <dbReference type="EMBL" id="EPQ56858.1"/>
    </source>
</evidence>
<organism evidence="1 2">
    <name type="scientific">Gloeophyllum trabeum (strain ATCC 11539 / FP-39264 / Madison 617)</name>
    <name type="common">Brown rot fungus</name>
    <dbReference type="NCBI Taxonomy" id="670483"/>
    <lineage>
        <taxon>Eukaryota</taxon>
        <taxon>Fungi</taxon>
        <taxon>Dikarya</taxon>
        <taxon>Basidiomycota</taxon>
        <taxon>Agaricomycotina</taxon>
        <taxon>Agaricomycetes</taxon>
        <taxon>Gloeophyllales</taxon>
        <taxon>Gloeophyllaceae</taxon>
        <taxon>Gloeophyllum</taxon>
    </lineage>
</organism>
<dbReference type="OrthoDB" id="3242031at2759"/>
<dbReference type="OMA" id="TAYMIYD"/>
<keyword evidence="2" id="KW-1185">Reference proteome</keyword>
<dbReference type="eggNOG" id="ENOG502SMYG">
    <property type="taxonomic scope" value="Eukaryota"/>
</dbReference>
<protein>
    <submittedName>
        <fullName evidence="1">Uncharacterized protein</fullName>
    </submittedName>
</protein>